<evidence type="ECO:0000313" key="2">
    <source>
        <dbReference type="EMBL" id="KXB31606.1"/>
    </source>
</evidence>
<dbReference type="EMBL" id="LODL01000010">
    <property type="protein sequence ID" value="KXB31606.1"/>
    <property type="molecule type" value="Genomic_DNA"/>
</dbReference>
<dbReference type="Proteomes" id="UP000070186">
    <property type="component" value="Unassembled WGS sequence"/>
</dbReference>
<keyword evidence="3" id="KW-1185">Reference proteome</keyword>
<protein>
    <submittedName>
        <fullName evidence="2">Uncharacterized protein</fullName>
    </submittedName>
</protein>
<reference evidence="2 3" key="1">
    <citation type="submission" date="2015-12" db="EMBL/GenBank/DDBJ databases">
        <title>Nitrous oxide reduction kinetics distinguish bacteria harboring typical versus atypical NosZ.</title>
        <authorList>
            <person name="Yoon S."/>
            <person name="Nissen S."/>
            <person name="Park D."/>
            <person name="Sanford R.A."/>
            <person name="Loeffler F.E."/>
        </authorList>
    </citation>
    <scope>NUCLEOTIDE SEQUENCE [LARGE SCALE GENOMIC DNA]</scope>
    <source>
        <strain evidence="2 3">ATCC BAA-841</strain>
    </source>
</reference>
<evidence type="ECO:0000313" key="3">
    <source>
        <dbReference type="Proteomes" id="UP000070186"/>
    </source>
</evidence>
<feature type="chain" id="PRO_5007459535" evidence="1">
    <location>
        <begin position="25"/>
        <end position="117"/>
    </location>
</feature>
<organism evidence="2 3">
    <name type="scientific">Dechloromonas denitrificans</name>
    <dbReference type="NCBI Taxonomy" id="281362"/>
    <lineage>
        <taxon>Bacteria</taxon>
        <taxon>Pseudomonadati</taxon>
        <taxon>Pseudomonadota</taxon>
        <taxon>Betaproteobacteria</taxon>
        <taxon>Rhodocyclales</taxon>
        <taxon>Azonexaceae</taxon>
        <taxon>Dechloromonas</taxon>
    </lineage>
</organism>
<gene>
    <name evidence="2" type="ORF">AT959_04370</name>
</gene>
<sequence>MLRKCLAAGATIVLSLLASGVAAGAPLKILGFDDSSCQAWFKSKDDPEQRKQYVAWARGFLSGHNYANQSQQVTDLSSGTVELYIERFCRDKPTARFIDAPYRMSDQYSGRDAPISK</sequence>
<evidence type="ECO:0000256" key="1">
    <source>
        <dbReference type="SAM" id="SignalP"/>
    </source>
</evidence>
<dbReference type="RefSeq" id="WP_066881706.1">
    <property type="nucleotide sequence ID" value="NZ_LODL01000010.1"/>
</dbReference>
<accession>A0A133XL26</accession>
<comment type="caution">
    <text evidence="2">The sequence shown here is derived from an EMBL/GenBank/DDBJ whole genome shotgun (WGS) entry which is preliminary data.</text>
</comment>
<proteinExistence type="predicted"/>
<dbReference type="AlphaFoldDB" id="A0A133XL26"/>
<keyword evidence="1" id="KW-0732">Signal</keyword>
<name>A0A133XL26_9RHOO</name>
<feature type="signal peptide" evidence="1">
    <location>
        <begin position="1"/>
        <end position="24"/>
    </location>
</feature>